<accession>A0A1I0PYN3</accession>
<dbReference type="Pfam" id="PF04892">
    <property type="entry name" value="VanZ"/>
    <property type="match status" value="1"/>
</dbReference>
<dbReference type="Proteomes" id="UP000199701">
    <property type="component" value="Unassembled WGS sequence"/>
</dbReference>
<dbReference type="InterPro" id="IPR016747">
    <property type="entry name" value="Phosphotransbutyrylase"/>
</dbReference>
<dbReference type="PANTHER" id="PTHR28008:SF1">
    <property type="entry name" value="DOMAIN PROTEIN, PUTATIVE (AFU_ORTHOLOGUE AFUA_3G10980)-RELATED"/>
    <property type="match status" value="1"/>
</dbReference>
<dbReference type="OrthoDB" id="291892at2"/>
<feature type="transmembrane region" description="Helical" evidence="1">
    <location>
        <begin position="137"/>
        <end position="157"/>
    </location>
</feature>
<keyword evidence="1" id="KW-0812">Transmembrane</keyword>
<dbReference type="InterPro" id="IPR006976">
    <property type="entry name" value="VanZ-like"/>
</dbReference>
<dbReference type="STRING" id="99656.SAMN05421659_106140"/>
<keyword evidence="1" id="KW-1133">Transmembrane helix</keyword>
<dbReference type="NCBIfam" id="NF037970">
    <property type="entry name" value="vanZ_1"/>
    <property type="match status" value="1"/>
</dbReference>
<keyword evidence="1" id="KW-0472">Membrane</keyword>
<feature type="transmembrane region" description="Helical" evidence="1">
    <location>
        <begin position="84"/>
        <end position="101"/>
    </location>
</feature>
<dbReference type="AlphaFoldDB" id="A0A1I0PYN3"/>
<protein>
    <submittedName>
        <fullName evidence="3">VanZ like family protein</fullName>
    </submittedName>
</protein>
<evidence type="ECO:0000313" key="3">
    <source>
        <dbReference type="EMBL" id="SEW19668.1"/>
    </source>
</evidence>
<dbReference type="PANTHER" id="PTHR28008">
    <property type="entry name" value="DOMAIN PROTEIN, PUTATIVE (AFU_ORTHOLOGUE AFUA_3G10980)-RELATED"/>
    <property type="match status" value="1"/>
</dbReference>
<feature type="transmembrane region" description="Helical" evidence="1">
    <location>
        <begin position="108"/>
        <end position="125"/>
    </location>
</feature>
<dbReference type="RefSeq" id="WP_092453303.1">
    <property type="nucleotide sequence ID" value="NZ_FOJI01000006.1"/>
</dbReference>
<evidence type="ECO:0000313" key="4">
    <source>
        <dbReference type="Proteomes" id="UP000199701"/>
    </source>
</evidence>
<reference evidence="3 4" key="1">
    <citation type="submission" date="2016-10" db="EMBL/GenBank/DDBJ databases">
        <authorList>
            <person name="de Groot N.N."/>
        </authorList>
    </citation>
    <scope>NUCLEOTIDE SEQUENCE [LARGE SCALE GENOMIC DNA]</scope>
    <source>
        <strain evidence="3 4">DSM 9179</strain>
    </source>
</reference>
<keyword evidence="4" id="KW-1185">Reference proteome</keyword>
<dbReference type="PIRSF" id="PIRSF019083">
    <property type="entry name" value="UCP019083_VanZ"/>
    <property type="match status" value="1"/>
</dbReference>
<evidence type="ECO:0000256" key="1">
    <source>
        <dbReference type="SAM" id="Phobius"/>
    </source>
</evidence>
<sequence>MKFNLKFVVKFILKLLVWVPPVIIALFIFGFSSQNAEESSGLSSKAATTIIHFANDSHIISVNAENEAKFIENLQYPIRKCAHMTEYMIFTLSVVLALYVWNVRNKWLYLVALAVAVIFASTDEFHQLFVSGRSGRIVDVLIDSIGASIGLLIVWGVRRKMFKRKMINNSIVDY</sequence>
<feature type="transmembrane region" description="Helical" evidence="1">
    <location>
        <begin position="12"/>
        <end position="32"/>
    </location>
</feature>
<dbReference type="EMBL" id="FOJI01000006">
    <property type="protein sequence ID" value="SEW19668.1"/>
    <property type="molecule type" value="Genomic_DNA"/>
</dbReference>
<gene>
    <name evidence="3" type="ORF">SAMN05421659_106140</name>
</gene>
<evidence type="ECO:0000259" key="2">
    <source>
        <dbReference type="Pfam" id="PF04892"/>
    </source>
</evidence>
<feature type="domain" description="VanZ-like" evidence="2">
    <location>
        <begin position="22"/>
        <end position="155"/>
    </location>
</feature>
<proteinExistence type="predicted"/>
<organism evidence="3 4">
    <name type="scientific">[Clostridium] fimetarium</name>
    <dbReference type="NCBI Taxonomy" id="99656"/>
    <lineage>
        <taxon>Bacteria</taxon>
        <taxon>Bacillati</taxon>
        <taxon>Bacillota</taxon>
        <taxon>Clostridia</taxon>
        <taxon>Lachnospirales</taxon>
        <taxon>Lachnospiraceae</taxon>
    </lineage>
</organism>
<name>A0A1I0PYN3_9FIRM</name>